<name>A0ACB8GMP1_PSICU</name>
<evidence type="ECO:0000313" key="1">
    <source>
        <dbReference type="EMBL" id="KAH9476662.1"/>
    </source>
</evidence>
<evidence type="ECO:0000313" key="2">
    <source>
        <dbReference type="Proteomes" id="UP000664032"/>
    </source>
</evidence>
<comment type="caution">
    <text evidence="1">The sequence shown here is derived from an EMBL/GenBank/DDBJ whole genome shotgun (WGS) entry which is preliminary data.</text>
</comment>
<gene>
    <name evidence="1" type="ORF">JR316_0010576</name>
</gene>
<proteinExistence type="predicted"/>
<keyword evidence="2" id="KW-1185">Reference proteome</keyword>
<sequence length="235" mass="25672">MAAKNSSRTTRSASSKSLSKTTLPKKPTKTQAKKAKSTRRAKQKEAEVLVESSDGESDCSEIENEAEGEDLSKCSIECTIRESPTELKQISASESVLNPDLNRSQIASESSTLTSPNIVPPNQSNDYELSDDDSEQDDVEMEEPMYTTTGGISYLHADRWYIPSDEEEDMLESDSGGEQQLDELAGDDDHDDHTTMTDSGSDFHSDEMFSGDEEILRIKFGGPPAQVGNGNGTMI</sequence>
<dbReference type="Proteomes" id="UP000664032">
    <property type="component" value="Unassembled WGS sequence"/>
</dbReference>
<accession>A0ACB8GMP1</accession>
<dbReference type="EMBL" id="JAFIQS020000010">
    <property type="protein sequence ID" value="KAH9476662.1"/>
    <property type="molecule type" value="Genomic_DNA"/>
</dbReference>
<organism evidence="1 2">
    <name type="scientific">Psilocybe cubensis</name>
    <name type="common">Psychedelic mushroom</name>
    <name type="synonym">Stropharia cubensis</name>
    <dbReference type="NCBI Taxonomy" id="181762"/>
    <lineage>
        <taxon>Eukaryota</taxon>
        <taxon>Fungi</taxon>
        <taxon>Dikarya</taxon>
        <taxon>Basidiomycota</taxon>
        <taxon>Agaricomycotina</taxon>
        <taxon>Agaricomycetes</taxon>
        <taxon>Agaricomycetidae</taxon>
        <taxon>Agaricales</taxon>
        <taxon>Agaricineae</taxon>
        <taxon>Strophariaceae</taxon>
        <taxon>Psilocybe</taxon>
    </lineage>
</organism>
<protein>
    <submittedName>
        <fullName evidence="1">Uncharacterized protein</fullName>
    </submittedName>
</protein>
<reference evidence="1" key="1">
    <citation type="submission" date="2021-10" db="EMBL/GenBank/DDBJ databases">
        <title>Psilocybe cubensis genome.</title>
        <authorList>
            <person name="Mckernan K.J."/>
            <person name="Crawford S."/>
            <person name="Trippe A."/>
            <person name="Kane L.T."/>
            <person name="Mclaughlin S."/>
        </authorList>
    </citation>
    <scope>NUCLEOTIDE SEQUENCE</scope>
    <source>
        <strain evidence="1">MGC-MH-2018</strain>
    </source>
</reference>